<organism evidence="1 2">
    <name type="scientific">Rhypophila decipiens</name>
    <dbReference type="NCBI Taxonomy" id="261697"/>
    <lineage>
        <taxon>Eukaryota</taxon>
        <taxon>Fungi</taxon>
        <taxon>Dikarya</taxon>
        <taxon>Ascomycota</taxon>
        <taxon>Pezizomycotina</taxon>
        <taxon>Sordariomycetes</taxon>
        <taxon>Sordariomycetidae</taxon>
        <taxon>Sordariales</taxon>
        <taxon>Naviculisporaceae</taxon>
        <taxon>Rhypophila</taxon>
    </lineage>
</organism>
<feature type="non-terminal residue" evidence="1">
    <location>
        <position position="1"/>
    </location>
</feature>
<accession>A0AAN7B2I9</accession>
<name>A0AAN7B2I9_9PEZI</name>
<keyword evidence="2" id="KW-1185">Reference proteome</keyword>
<dbReference type="AlphaFoldDB" id="A0AAN7B2I9"/>
<evidence type="ECO:0000313" key="2">
    <source>
        <dbReference type="Proteomes" id="UP001301769"/>
    </source>
</evidence>
<evidence type="ECO:0000313" key="1">
    <source>
        <dbReference type="EMBL" id="KAK4205960.1"/>
    </source>
</evidence>
<feature type="non-terminal residue" evidence="1">
    <location>
        <position position="117"/>
    </location>
</feature>
<reference evidence="1" key="1">
    <citation type="journal article" date="2023" name="Mol. Phylogenet. Evol.">
        <title>Genome-scale phylogeny and comparative genomics of the fungal order Sordariales.</title>
        <authorList>
            <person name="Hensen N."/>
            <person name="Bonometti L."/>
            <person name="Westerberg I."/>
            <person name="Brannstrom I.O."/>
            <person name="Guillou S."/>
            <person name="Cros-Aarteil S."/>
            <person name="Calhoun S."/>
            <person name="Haridas S."/>
            <person name="Kuo A."/>
            <person name="Mondo S."/>
            <person name="Pangilinan J."/>
            <person name="Riley R."/>
            <person name="LaButti K."/>
            <person name="Andreopoulos B."/>
            <person name="Lipzen A."/>
            <person name="Chen C."/>
            <person name="Yan M."/>
            <person name="Daum C."/>
            <person name="Ng V."/>
            <person name="Clum A."/>
            <person name="Steindorff A."/>
            <person name="Ohm R.A."/>
            <person name="Martin F."/>
            <person name="Silar P."/>
            <person name="Natvig D.O."/>
            <person name="Lalanne C."/>
            <person name="Gautier V."/>
            <person name="Ament-Velasquez S.L."/>
            <person name="Kruys A."/>
            <person name="Hutchinson M.I."/>
            <person name="Powell A.J."/>
            <person name="Barry K."/>
            <person name="Miller A.N."/>
            <person name="Grigoriev I.V."/>
            <person name="Debuchy R."/>
            <person name="Gladieux P."/>
            <person name="Hiltunen Thoren M."/>
            <person name="Johannesson H."/>
        </authorList>
    </citation>
    <scope>NUCLEOTIDE SEQUENCE</scope>
    <source>
        <strain evidence="1">PSN293</strain>
    </source>
</reference>
<dbReference type="Proteomes" id="UP001301769">
    <property type="component" value="Unassembled WGS sequence"/>
</dbReference>
<dbReference type="InterPro" id="IPR027417">
    <property type="entry name" value="P-loop_NTPase"/>
</dbReference>
<sequence length="117" mass="13498">ITGLRRFGCPLVMLTATLPPQLERWFREQMLGKMALTVRDRTTKLICRYRVEQVKPRKGAVEQYTAEMARQLGQRMVGTQKGIIYCRSMDKCEGLAAELGCDFHHSGISEHERREAR</sequence>
<dbReference type="EMBL" id="MU858587">
    <property type="protein sequence ID" value="KAK4205960.1"/>
    <property type="molecule type" value="Genomic_DNA"/>
</dbReference>
<proteinExistence type="predicted"/>
<reference evidence="1" key="2">
    <citation type="submission" date="2023-05" db="EMBL/GenBank/DDBJ databases">
        <authorList>
            <consortium name="Lawrence Berkeley National Laboratory"/>
            <person name="Steindorff A."/>
            <person name="Hensen N."/>
            <person name="Bonometti L."/>
            <person name="Westerberg I."/>
            <person name="Brannstrom I.O."/>
            <person name="Guillou S."/>
            <person name="Cros-Aarteil S."/>
            <person name="Calhoun S."/>
            <person name="Haridas S."/>
            <person name="Kuo A."/>
            <person name="Mondo S."/>
            <person name="Pangilinan J."/>
            <person name="Riley R."/>
            <person name="Labutti K."/>
            <person name="Andreopoulos B."/>
            <person name="Lipzen A."/>
            <person name="Chen C."/>
            <person name="Yanf M."/>
            <person name="Daum C."/>
            <person name="Ng V."/>
            <person name="Clum A."/>
            <person name="Ohm R."/>
            <person name="Martin F."/>
            <person name="Silar P."/>
            <person name="Natvig D."/>
            <person name="Lalanne C."/>
            <person name="Gautier V."/>
            <person name="Ament-Velasquez S.L."/>
            <person name="Kruys A."/>
            <person name="Hutchinson M.I."/>
            <person name="Powell A.J."/>
            <person name="Barry K."/>
            <person name="Miller A.N."/>
            <person name="Grigoriev I.V."/>
            <person name="Debuchy R."/>
            <person name="Gladieux P."/>
            <person name="Thoren M.H."/>
            <person name="Johannesson H."/>
        </authorList>
    </citation>
    <scope>NUCLEOTIDE SEQUENCE</scope>
    <source>
        <strain evidence="1">PSN293</strain>
    </source>
</reference>
<dbReference type="Gene3D" id="3.40.50.300">
    <property type="entry name" value="P-loop containing nucleotide triphosphate hydrolases"/>
    <property type="match status" value="1"/>
</dbReference>
<gene>
    <name evidence="1" type="ORF">QBC37DRAFT_462571</name>
</gene>
<protein>
    <submittedName>
        <fullName evidence="1">Uncharacterized protein</fullName>
    </submittedName>
</protein>
<dbReference type="SUPFAM" id="SSF52540">
    <property type="entry name" value="P-loop containing nucleoside triphosphate hydrolases"/>
    <property type="match status" value="1"/>
</dbReference>
<comment type="caution">
    <text evidence="1">The sequence shown here is derived from an EMBL/GenBank/DDBJ whole genome shotgun (WGS) entry which is preliminary data.</text>
</comment>